<protein>
    <submittedName>
        <fullName evidence="1">Uncharacterized protein</fullName>
    </submittedName>
</protein>
<sequence>MPSIKGPSLREPVSLCFHIRQGRRKGKFVKYTLSLKTSTTSSTDYIFLVKVRHMAAPYFRGVGEPINIG</sequence>
<dbReference type="AlphaFoldDB" id="A0A2I3GMR8"/>
<proteinExistence type="predicted"/>
<keyword evidence="2" id="KW-1185">Reference proteome</keyword>
<name>A0A2I3GMR8_NOMLE</name>
<dbReference type="Ensembl" id="ENSNLET00000043043.1">
    <property type="protein sequence ID" value="ENSNLEP00000032611.1"/>
    <property type="gene ID" value="ENSNLEG00000030845.1"/>
</dbReference>
<evidence type="ECO:0000313" key="1">
    <source>
        <dbReference type="Ensembl" id="ENSNLEP00000032611.1"/>
    </source>
</evidence>
<reference evidence="1" key="2">
    <citation type="submission" date="2025-08" db="UniProtKB">
        <authorList>
            <consortium name="Ensembl"/>
        </authorList>
    </citation>
    <scope>IDENTIFICATION</scope>
</reference>
<reference evidence="1 2" key="1">
    <citation type="submission" date="2012-10" db="EMBL/GenBank/DDBJ databases">
        <authorList>
            <consortium name="Gibbon Genome Sequencing Consortium"/>
        </authorList>
    </citation>
    <scope>NUCLEOTIDE SEQUENCE [LARGE SCALE GENOMIC DNA]</scope>
</reference>
<dbReference type="Proteomes" id="UP000001073">
    <property type="component" value="Chromosome 11"/>
</dbReference>
<dbReference type="InParanoid" id="A0A2I3GMR8"/>
<reference evidence="1" key="3">
    <citation type="submission" date="2025-09" db="UniProtKB">
        <authorList>
            <consortium name="Ensembl"/>
        </authorList>
    </citation>
    <scope>IDENTIFICATION</scope>
</reference>
<organism evidence="1 2">
    <name type="scientific">Nomascus leucogenys</name>
    <name type="common">Northern white-cheeked gibbon</name>
    <name type="synonym">Hylobates leucogenys</name>
    <dbReference type="NCBI Taxonomy" id="61853"/>
    <lineage>
        <taxon>Eukaryota</taxon>
        <taxon>Metazoa</taxon>
        <taxon>Chordata</taxon>
        <taxon>Craniata</taxon>
        <taxon>Vertebrata</taxon>
        <taxon>Euteleostomi</taxon>
        <taxon>Mammalia</taxon>
        <taxon>Eutheria</taxon>
        <taxon>Euarchontoglires</taxon>
        <taxon>Primates</taxon>
        <taxon>Haplorrhini</taxon>
        <taxon>Catarrhini</taxon>
        <taxon>Hylobatidae</taxon>
        <taxon>Nomascus</taxon>
    </lineage>
</organism>
<dbReference type="EMBL" id="ADFV01171043">
    <property type="status" value="NOT_ANNOTATED_CDS"/>
    <property type="molecule type" value="Genomic_DNA"/>
</dbReference>
<evidence type="ECO:0000313" key="2">
    <source>
        <dbReference type="Proteomes" id="UP000001073"/>
    </source>
</evidence>
<accession>A0A2I3GMR8</accession>